<sequence length="131" mass="13784">MKKILLPVSALALLAGCTWVKLDDAGSRVRVAYDGRVGGCERVGEVSVSVKDRVGLYERNGLKVKDELETLARNEAAGMPADTLVAKGEPHNGAQAFDAYRCGAGPRGAARENPPPAPPARGGEAETFPVR</sequence>
<comment type="caution">
    <text evidence="2">The sequence shown here is derived from an EMBL/GenBank/DDBJ whole genome shotgun (WGS) entry which is preliminary data.</text>
</comment>
<protein>
    <submittedName>
        <fullName evidence="2">DUF4156 domain-containing protein</fullName>
    </submittedName>
</protein>
<proteinExistence type="predicted"/>
<accession>A0ABT1QUN1</accession>
<dbReference type="InterPro" id="IPR025294">
    <property type="entry name" value="DUF4156"/>
</dbReference>
<dbReference type="Proteomes" id="UP001165498">
    <property type="component" value="Unassembled WGS sequence"/>
</dbReference>
<feature type="compositionally biased region" description="Low complexity" evidence="1">
    <location>
        <begin position="120"/>
        <end position="131"/>
    </location>
</feature>
<organism evidence="2 3">
    <name type="scientific">Tahibacter harae</name>
    <dbReference type="NCBI Taxonomy" id="2963937"/>
    <lineage>
        <taxon>Bacteria</taxon>
        <taxon>Pseudomonadati</taxon>
        <taxon>Pseudomonadota</taxon>
        <taxon>Gammaproteobacteria</taxon>
        <taxon>Lysobacterales</taxon>
        <taxon>Rhodanobacteraceae</taxon>
        <taxon>Tahibacter</taxon>
    </lineage>
</organism>
<reference evidence="2" key="1">
    <citation type="submission" date="2022-07" db="EMBL/GenBank/DDBJ databases">
        <title>Tahibacter sp., a new gammaproteobacterium isolated from the silt sample collected at pig farm.</title>
        <authorList>
            <person name="Chen H."/>
        </authorList>
    </citation>
    <scope>NUCLEOTIDE SEQUENCE</scope>
    <source>
        <strain evidence="2">P2K</strain>
    </source>
</reference>
<evidence type="ECO:0000313" key="2">
    <source>
        <dbReference type="EMBL" id="MCQ4165971.1"/>
    </source>
</evidence>
<name>A0ABT1QUN1_9GAMM</name>
<dbReference type="EMBL" id="JANFQO010000013">
    <property type="protein sequence ID" value="MCQ4165971.1"/>
    <property type="molecule type" value="Genomic_DNA"/>
</dbReference>
<evidence type="ECO:0000256" key="1">
    <source>
        <dbReference type="SAM" id="MobiDB-lite"/>
    </source>
</evidence>
<dbReference type="RefSeq" id="WP_255915159.1">
    <property type="nucleotide sequence ID" value="NZ_JANFQO010000013.1"/>
</dbReference>
<keyword evidence="3" id="KW-1185">Reference proteome</keyword>
<feature type="region of interest" description="Disordered" evidence="1">
    <location>
        <begin position="103"/>
        <end position="131"/>
    </location>
</feature>
<dbReference type="Pfam" id="PF13698">
    <property type="entry name" value="DUF4156"/>
    <property type="match status" value="1"/>
</dbReference>
<gene>
    <name evidence="2" type="ORF">NM961_14715</name>
</gene>
<evidence type="ECO:0000313" key="3">
    <source>
        <dbReference type="Proteomes" id="UP001165498"/>
    </source>
</evidence>
<dbReference type="PROSITE" id="PS51257">
    <property type="entry name" value="PROKAR_LIPOPROTEIN"/>
    <property type="match status" value="1"/>
</dbReference>
<feature type="compositionally biased region" description="Low complexity" evidence="1">
    <location>
        <begin position="103"/>
        <end position="112"/>
    </location>
</feature>